<dbReference type="EMBL" id="LIUT01000006">
    <property type="protein sequence ID" value="KOR76701.1"/>
    <property type="molecule type" value="Genomic_DNA"/>
</dbReference>
<gene>
    <name evidence="5" type="ORF">AM231_22400</name>
</gene>
<dbReference type="OrthoDB" id="5637at2"/>
<evidence type="ECO:0000259" key="3">
    <source>
        <dbReference type="Pfam" id="PF11738"/>
    </source>
</evidence>
<keyword evidence="1" id="KW-0732">Signal</keyword>
<dbReference type="Gene3D" id="3.90.640.20">
    <property type="entry name" value="Heat-shock cognate protein, ATPase"/>
    <property type="match status" value="1"/>
</dbReference>
<dbReference type="AlphaFoldDB" id="A0A0M1N3H5"/>
<dbReference type="Pfam" id="PF07833">
    <property type="entry name" value="Cu_amine_oxidN1"/>
    <property type="match status" value="1"/>
</dbReference>
<feature type="domain" description="Deacetylase PdaC" evidence="4">
    <location>
        <begin position="65"/>
        <end position="149"/>
    </location>
</feature>
<reference evidence="6" key="1">
    <citation type="submission" date="2015-08" db="EMBL/GenBank/DDBJ databases">
        <title>Genome sequencing project for genomic taxonomy and phylogenomics of Bacillus-like bacteria.</title>
        <authorList>
            <person name="Liu B."/>
            <person name="Wang J."/>
            <person name="Zhu Y."/>
            <person name="Liu G."/>
            <person name="Chen Q."/>
            <person name="Chen Z."/>
            <person name="Lan J."/>
            <person name="Che J."/>
            <person name="Ge C."/>
            <person name="Shi H."/>
            <person name="Pan Z."/>
            <person name="Liu X."/>
        </authorList>
    </citation>
    <scope>NUCLEOTIDE SEQUENCE [LARGE SCALE GENOMIC DNA]</scope>
    <source>
        <strain evidence="6">FJAT-22460</strain>
    </source>
</reference>
<feature type="chain" id="PRO_5005619996" evidence="1">
    <location>
        <begin position="38"/>
        <end position="371"/>
    </location>
</feature>
<dbReference type="InterPro" id="IPR036582">
    <property type="entry name" value="Mao_N_sf"/>
</dbReference>
<evidence type="ECO:0000259" key="4">
    <source>
        <dbReference type="Pfam" id="PF13739"/>
    </source>
</evidence>
<comment type="caution">
    <text evidence="5">The sequence shown here is derived from an EMBL/GenBank/DDBJ whole genome shotgun (WGS) entry which is preliminary data.</text>
</comment>
<dbReference type="Gene3D" id="3.30.565.40">
    <property type="entry name" value="Fervidobacterium nodosum Rt17-B1 like"/>
    <property type="match status" value="1"/>
</dbReference>
<feature type="domain" description="Copper amine oxidase-like N-terminal" evidence="2">
    <location>
        <begin position="274"/>
        <end position="358"/>
    </location>
</feature>
<dbReference type="Pfam" id="PF13739">
    <property type="entry name" value="PdaC"/>
    <property type="match status" value="1"/>
</dbReference>
<name>A0A0M1N3H5_9BACL</name>
<dbReference type="Gene3D" id="3.30.457.10">
    <property type="entry name" value="Copper amine oxidase-like, N-terminal domain"/>
    <property type="match status" value="1"/>
</dbReference>
<organism evidence="5 6">
    <name type="scientific">Paenibacillus solani</name>
    <dbReference type="NCBI Taxonomy" id="1705565"/>
    <lineage>
        <taxon>Bacteria</taxon>
        <taxon>Bacillati</taxon>
        <taxon>Bacillota</taxon>
        <taxon>Bacilli</taxon>
        <taxon>Bacillales</taxon>
        <taxon>Paenibacillaceae</taxon>
        <taxon>Paenibacillus</taxon>
    </lineage>
</organism>
<dbReference type="SUPFAM" id="SSF55383">
    <property type="entry name" value="Copper amine oxidase, domain N"/>
    <property type="match status" value="1"/>
</dbReference>
<dbReference type="InterPro" id="IPR025303">
    <property type="entry name" value="PdaC"/>
</dbReference>
<sequence length="371" mass="40042">MKTMKHTTPLTKTLAAAGLAGVLMISASGLPSTHVHAESKTAASTEQVKAPAMALPLVTSKTLQSKEKWLETDIQIPVFQGLADAKYQDQLNDIIESHANKDIAKWEKEAAETAANAKKNGYTMRPYQLTINYELTSDGTDNSLISLKVITEGMGMNNGDPRVDTYNFTNEAEAQLVTLEDLFGKNYQSIVDTAVKTAIAADQDNYFANEDGFQGINAEQSFYVADGKAYIVFQKYSIAPGSTGTPEFAVKLPGKASAEKVVSAVLKSGAYYKDNNGNIMIPAAHVLRQLQFDVKWNGKNKTAEISKGAVWSSVTLNKDAYAFGKMAPHSLGSAPVMNKGHVYVPLAFLTDVLNLNAEHGKHGEITVTAAK</sequence>
<evidence type="ECO:0000256" key="1">
    <source>
        <dbReference type="SAM" id="SignalP"/>
    </source>
</evidence>
<feature type="domain" description="DUF3298" evidence="3">
    <location>
        <begin position="180"/>
        <end position="251"/>
    </location>
</feature>
<keyword evidence="6" id="KW-1185">Reference proteome</keyword>
<evidence type="ECO:0000259" key="2">
    <source>
        <dbReference type="Pfam" id="PF07833"/>
    </source>
</evidence>
<dbReference type="Pfam" id="PF11738">
    <property type="entry name" value="DUF3298"/>
    <property type="match status" value="1"/>
</dbReference>
<accession>A0A0M1N3H5</accession>
<dbReference type="PATRIC" id="fig|1705565.3.peg.604"/>
<proteinExistence type="predicted"/>
<dbReference type="InterPro" id="IPR012854">
    <property type="entry name" value="Cu_amine_oxidase-like_N"/>
</dbReference>
<dbReference type="RefSeq" id="WP_054404590.1">
    <property type="nucleotide sequence ID" value="NZ_LIUT01000006.1"/>
</dbReference>
<evidence type="ECO:0000313" key="5">
    <source>
        <dbReference type="EMBL" id="KOR76701.1"/>
    </source>
</evidence>
<dbReference type="Proteomes" id="UP000036932">
    <property type="component" value="Unassembled WGS sequence"/>
</dbReference>
<evidence type="ECO:0000313" key="6">
    <source>
        <dbReference type="Proteomes" id="UP000036932"/>
    </source>
</evidence>
<protein>
    <submittedName>
        <fullName evidence="5">Copper amine oxidase</fullName>
    </submittedName>
</protein>
<dbReference type="InterPro" id="IPR037126">
    <property type="entry name" value="PdaC/RsiV-like_sf"/>
</dbReference>
<feature type="signal peptide" evidence="1">
    <location>
        <begin position="1"/>
        <end position="37"/>
    </location>
</feature>
<dbReference type="InterPro" id="IPR021729">
    <property type="entry name" value="DUF3298"/>
</dbReference>